<feature type="transmembrane region" description="Helical" evidence="10">
    <location>
        <begin position="66"/>
        <end position="84"/>
    </location>
</feature>
<comment type="caution">
    <text evidence="12">The sequence shown here is derived from an EMBL/GenBank/DDBJ whole genome shotgun (WGS) entry which is preliminary data.</text>
</comment>
<evidence type="ECO:0000256" key="6">
    <source>
        <dbReference type="ARBA" id="ARBA00022741"/>
    </source>
</evidence>
<dbReference type="GO" id="GO:0004016">
    <property type="term" value="F:adenylate cyclase activity"/>
    <property type="evidence" value="ECO:0007669"/>
    <property type="project" value="UniProtKB-UniRule"/>
</dbReference>
<gene>
    <name evidence="10" type="primary">dacA</name>
    <name evidence="12" type="ORF">IAB75_06990</name>
</gene>
<dbReference type="InterPro" id="IPR003390">
    <property type="entry name" value="DNA_integrity_scan_DisA_N"/>
</dbReference>
<dbReference type="SUPFAM" id="SSF143597">
    <property type="entry name" value="YojJ-like"/>
    <property type="match status" value="1"/>
</dbReference>
<comment type="function">
    <text evidence="10">Catalyzes the condensation of 2 ATP molecules into cyclic di-AMP (c-di-AMP), a second messenger used to regulate differing processes in different bacteria.</text>
</comment>
<evidence type="ECO:0000256" key="2">
    <source>
        <dbReference type="ARBA" id="ARBA00022475"/>
    </source>
</evidence>
<comment type="caution">
    <text evidence="10">Lacks conserved residue(s) required for the propagation of feature annotation.</text>
</comment>
<sequence length="278" mass="30551">MMLLEIFGFLRLSFADILDILLVALIIYQVFRWIRGSTVISSIFMAILALYVLRVIVAALDMRLMSAILGTVLDVGVIALIVIFQPEIRRILTKFGSSYGITARGKSFLNKILGTTDTKLDSEAVKELTEACRSMSLDKTGALIVIQHETDLDYIVDTGDRIDANINRRLIMNLFFKNSPLHDGAMIINDGRIVAARCTLPITEKTDIPPSFGMRHKAAIGISEETDADVIVVSEETGNISFVKGGQVKRIGNINELKLLLTNSFADQKGGDESKNAG</sequence>
<keyword evidence="4 10" id="KW-0812">Transmembrane</keyword>
<keyword evidence="9 10" id="KW-0472">Membrane</keyword>
<dbReference type="GO" id="GO:0006171">
    <property type="term" value="P:cAMP biosynthetic process"/>
    <property type="evidence" value="ECO:0007669"/>
    <property type="project" value="InterPro"/>
</dbReference>
<keyword evidence="5 10" id="KW-0548">Nucleotidyltransferase</keyword>
<dbReference type="PANTHER" id="PTHR34185">
    <property type="entry name" value="DIADENYLATE CYCLASE"/>
    <property type="match status" value="1"/>
</dbReference>
<comment type="catalytic activity">
    <reaction evidence="1 10">
        <text>2 ATP = 3',3'-c-di-AMP + 2 diphosphate</text>
        <dbReference type="Rhea" id="RHEA:35655"/>
        <dbReference type="ChEBI" id="CHEBI:30616"/>
        <dbReference type="ChEBI" id="CHEBI:33019"/>
        <dbReference type="ChEBI" id="CHEBI:71500"/>
        <dbReference type="EC" id="2.7.7.85"/>
    </reaction>
</comment>
<keyword evidence="8 10" id="KW-1133">Transmembrane helix</keyword>
<dbReference type="AlphaFoldDB" id="A0A940DT30"/>
<dbReference type="FunFam" id="3.40.1700.10:FF:000002">
    <property type="entry name" value="Diadenylate cyclase"/>
    <property type="match status" value="1"/>
</dbReference>
<dbReference type="NCBIfam" id="TIGR00159">
    <property type="entry name" value="diadenylate cyclase CdaA"/>
    <property type="match status" value="1"/>
</dbReference>
<dbReference type="Proteomes" id="UP000725002">
    <property type="component" value="Unassembled WGS sequence"/>
</dbReference>
<dbReference type="PROSITE" id="PS51794">
    <property type="entry name" value="DAC"/>
    <property type="match status" value="1"/>
</dbReference>
<evidence type="ECO:0000256" key="1">
    <source>
        <dbReference type="ARBA" id="ARBA00000877"/>
    </source>
</evidence>
<evidence type="ECO:0000259" key="11">
    <source>
        <dbReference type="PROSITE" id="PS51794"/>
    </source>
</evidence>
<dbReference type="InterPro" id="IPR045585">
    <property type="entry name" value="CdaA_N"/>
</dbReference>
<feature type="domain" description="DAC" evidence="11">
    <location>
        <begin position="85"/>
        <end position="256"/>
    </location>
</feature>
<dbReference type="EC" id="2.7.7.85" evidence="10"/>
<dbReference type="EMBL" id="JADILV010000047">
    <property type="protein sequence ID" value="MBO8483841.1"/>
    <property type="molecule type" value="Genomic_DNA"/>
</dbReference>
<comment type="subunit">
    <text evidence="10">Probably a homodimer.</text>
</comment>
<dbReference type="InterPro" id="IPR036888">
    <property type="entry name" value="DNA_integrity_DisA_N_sf"/>
</dbReference>
<keyword evidence="2 10" id="KW-1003">Cell membrane</keyword>
<accession>A0A940DT30</accession>
<dbReference type="PANTHER" id="PTHR34185:SF1">
    <property type="entry name" value="DIADENYLATE CYCLASE"/>
    <property type="match status" value="1"/>
</dbReference>
<dbReference type="InterPro" id="IPR050338">
    <property type="entry name" value="DisA"/>
</dbReference>
<evidence type="ECO:0000256" key="4">
    <source>
        <dbReference type="ARBA" id="ARBA00022692"/>
    </source>
</evidence>
<dbReference type="Pfam" id="PF02457">
    <property type="entry name" value="DAC"/>
    <property type="match status" value="1"/>
</dbReference>
<evidence type="ECO:0000256" key="8">
    <source>
        <dbReference type="ARBA" id="ARBA00022989"/>
    </source>
</evidence>
<keyword evidence="7 10" id="KW-0067">ATP-binding</keyword>
<reference evidence="12" key="1">
    <citation type="submission" date="2020-10" db="EMBL/GenBank/DDBJ databases">
        <authorList>
            <person name="Gilroy R."/>
        </authorList>
    </citation>
    <scope>NUCLEOTIDE SEQUENCE</scope>
    <source>
        <strain evidence="12">G3-8215</strain>
    </source>
</reference>
<organism evidence="12 13">
    <name type="scientific">Candidatus Cryptobacteroides avicola</name>
    <dbReference type="NCBI Taxonomy" id="2840757"/>
    <lineage>
        <taxon>Bacteria</taxon>
        <taxon>Pseudomonadati</taxon>
        <taxon>Bacteroidota</taxon>
        <taxon>Bacteroidia</taxon>
        <taxon>Bacteroidales</taxon>
        <taxon>Candidatus Cryptobacteroides</taxon>
    </lineage>
</organism>
<dbReference type="HAMAP" id="MF_01499">
    <property type="entry name" value="DacA"/>
    <property type="match status" value="1"/>
</dbReference>
<evidence type="ECO:0000256" key="7">
    <source>
        <dbReference type="ARBA" id="ARBA00022840"/>
    </source>
</evidence>
<evidence type="ECO:0000256" key="10">
    <source>
        <dbReference type="HAMAP-Rule" id="MF_01499"/>
    </source>
</evidence>
<evidence type="ECO:0000256" key="5">
    <source>
        <dbReference type="ARBA" id="ARBA00022695"/>
    </source>
</evidence>
<feature type="transmembrane region" description="Helical" evidence="10">
    <location>
        <begin position="39"/>
        <end position="60"/>
    </location>
</feature>
<feature type="transmembrane region" description="Helical" evidence="10">
    <location>
        <begin position="6"/>
        <end position="27"/>
    </location>
</feature>
<dbReference type="Pfam" id="PF19293">
    <property type="entry name" value="CdaA_N"/>
    <property type="match status" value="1"/>
</dbReference>
<dbReference type="InterPro" id="IPR014046">
    <property type="entry name" value="C-di-AMP_synthase"/>
</dbReference>
<dbReference type="GO" id="GO:0005524">
    <property type="term" value="F:ATP binding"/>
    <property type="evidence" value="ECO:0007669"/>
    <property type="project" value="UniProtKB-UniRule"/>
</dbReference>
<dbReference type="Gene3D" id="3.40.1700.10">
    <property type="entry name" value="DNA integrity scanning protein, DisA, N-terminal domain"/>
    <property type="match status" value="1"/>
</dbReference>
<evidence type="ECO:0000313" key="13">
    <source>
        <dbReference type="Proteomes" id="UP000725002"/>
    </source>
</evidence>
<dbReference type="InterPro" id="IPR034701">
    <property type="entry name" value="CdaA"/>
</dbReference>
<reference evidence="12" key="2">
    <citation type="journal article" date="2021" name="PeerJ">
        <title>Extensive microbial diversity within the chicken gut microbiome revealed by metagenomics and culture.</title>
        <authorList>
            <person name="Gilroy R."/>
            <person name="Ravi A."/>
            <person name="Getino M."/>
            <person name="Pursley I."/>
            <person name="Horton D.L."/>
            <person name="Alikhan N.F."/>
            <person name="Baker D."/>
            <person name="Gharbi K."/>
            <person name="Hall N."/>
            <person name="Watson M."/>
            <person name="Adriaenssens E.M."/>
            <person name="Foster-Nyarko E."/>
            <person name="Jarju S."/>
            <person name="Secka A."/>
            <person name="Antonio M."/>
            <person name="Oren A."/>
            <person name="Chaudhuri R.R."/>
            <person name="La Ragione R."/>
            <person name="Hildebrand F."/>
            <person name="Pallen M.J."/>
        </authorList>
    </citation>
    <scope>NUCLEOTIDE SEQUENCE</scope>
    <source>
        <strain evidence="12">G3-8215</strain>
    </source>
</reference>
<protein>
    <recommendedName>
        <fullName evidence="10">Diadenylate cyclase</fullName>
        <shortName evidence="10">DAC</shortName>
        <ecNumber evidence="10">2.7.7.85</ecNumber>
    </recommendedName>
    <alternativeName>
        <fullName evidence="10">Cyclic-di-AMP synthase</fullName>
        <shortName evidence="10">c-di-AMP synthase</shortName>
    </alternativeName>
</protein>
<evidence type="ECO:0000256" key="9">
    <source>
        <dbReference type="ARBA" id="ARBA00023136"/>
    </source>
</evidence>
<evidence type="ECO:0000313" key="12">
    <source>
        <dbReference type="EMBL" id="MBO8483841.1"/>
    </source>
</evidence>
<proteinExistence type="inferred from homology"/>
<keyword evidence="3 10" id="KW-0808">Transferase</keyword>
<keyword evidence="6 10" id="KW-0547">Nucleotide-binding</keyword>
<dbReference type="GO" id="GO:0106408">
    <property type="term" value="F:diadenylate cyclase activity"/>
    <property type="evidence" value="ECO:0007669"/>
    <property type="project" value="UniProtKB-EC"/>
</dbReference>
<evidence type="ECO:0000256" key="3">
    <source>
        <dbReference type="ARBA" id="ARBA00022679"/>
    </source>
</evidence>
<comment type="similarity">
    <text evidence="10">Belongs to the adenylate cyclase family. DacA/CdaA subfamily.</text>
</comment>
<name>A0A940DT30_9BACT</name>
<dbReference type="PIRSF" id="PIRSF004793">
    <property type="entry name" value="UCP004793"/>
    <property type="match status" value="1"/>
</dbReference>